<organism evidence="1 2">
    <name type="scientific">Seinonella peptonophila</name>
    <dbReference type="NCBI Taxonomy" id="112248"/>
    <lineage>
        <taxon>Bacteria</taxon>
        <taxon>Bacillati</taxon>
        <taxon>Bacillota</taxon>
        <taxon>Bacilli</taxon>
        <taxon>Bacillales</taxon>
        <taxon>Thermoactinomycetaceae</taxon>
        <taxon>Seinonella</taxon>
    </lineage>
</organism>
<dbReference type="Proteomes" id="UP000184476">
    <property type="component" value="Unassembled WGS sequence"/>
</dbReference>
<proteinExistence type="predicted"/>
<protein>
    <submittedName>
        <fullName evidence="1">Uncharacterized protein</fullName>
    </submittedName>
</protein>
<accession>A0A1M4SUF4</accession>
<name>A0A1M4SUF4_9BACL</name>
<sequence>MNPLIRQYAVNQHMVHLKDPNNPIRQIIINEKLGLWKDTFGKDIDRMFDWDLVPVPLVEDALNYTPDGQELIDPFSKEQKLEIYNQAFQLSDQTTKGNPNHNLRHHQQFVTNQHNGYNAFEQAVEEVTGTPFRFPEYQKLVAEIAGALHDCHHMGAAFLTDVPPEKRKYLPEVGNNVTMESLSAVQADYFLKQQGFNVPARLKGSFVIDATKNDPQARFGGSATPKSFDGALARAADIFLLSELYTSLKDHVDIHFIENGLTPPATRLGDLFNRVGFFYNHVGNTMDILDKASNDLADSLDIDAKSKMKLQGSLKKTKLTERLGWRAGLAHQKKQLKMLEEGDPALHGMLRSTLASAGYRVAGDDIIKER</sequence>
<dbReference type="RefSeq" id="WP_073150409.1">
    <property type="nucleotide sequence ID" value="NZ_FQVL01000001.1"/>
</dbReference>
<dbReference type="EMBL" id="FQVL01000001">
    <property type="protein sequence ID" value="SHE35826.1"/>
    <property type="molecule type" value="Genomic_DNA"/>
</dbReference>
<keyword evidence="2" id="KW-1185">Reference proteome</keyword>
<dbReference type="AlphaFoldDB" id="A0A1M4SUF4"/>
<evidence type="ECO:0000313" key="2">
    <source>
        <dbReference type="Proteomes" id="UP000184476"/>
    </source>
</evidence>
<evidence type="ECO:0000313" key="1">
    <source>
        <dbReference type="EMBL" id="SHE35826.1"/>
    </source>
</evidence>
<reference evidence="1 2" key="1">
    <citation type="submission" date="2016-11" db="EMBL/GenBank/DDBJ databases">
        <authorList>
            <person name="Jaros S."/>
            <person name="Januszkiewicz K."/>
            <person name="Wedrychowicz H."/>
        </authorList>
    </citation>
    <scope>NUCLEOTIDE SEQUENCE [LARGE SCALE GENOMIC DNA]</scope>
    <source>
        <strain evidence="1 2">DSM 44666</strain>
    </source>
</reference>
<gene>
    <name evidence="1" type="ORF">SAMN05444392_101146</name>
</gene>